<dbReference type="RefSeq" id="WP_198099117.1">
    <property type="nucleotide sequence ID" value="NZ_JAEDAL010000001.1"/>
</dbReference>
<evidence type="ECO:0000313" key="2">
    <source>
        <dbReference type="Proteomes" id="UP000620139"/>
    </source>
</evidence>
<dbReference type="PROSITE" id="PS51257">
    <property type="entry name" value="PROKAR_LIPOPROTEIN"/>
    <property type="match status" value="1"/>
</dbReference>
<dbReference type="Proteomes" id="UP000620139">
    <property type="component" value="Unassembled WGS sequence"/>
</dbReference>
<sequence length="292" mass="32042">MSTLSLRRGPVSWCGGVVLILASALGGCSTQALLADALAQNQQTDEDDVGLAREASAFYLKLSESVLREQPGHARLGVAVASGFAQYAYAFVAFEAERREAQDPKGAQAERMRATRLFARAEGHARRALATPIPDWEARLREDRMPSLSPEQRALGYWLAAAWAARISLSKDQPEVVADWPLAQRLALWVWRQQPDWGEGDVAALLGSLEASLPGGQLAKAQAYFAQAQQASGGRKAGIWVAQAEALGLQDRGQWEAWLRQALQVADRHRNLANAVMRERAQWLLDTADDRF</sequence>
<dbReference type="InterPro" id="IPR038537">
    <property type="entry name" value="TatT_sf"/>
</dbReference>
<name>A0A931NC15_9BURK</name>
<evidence type="ECO:0008006" key="3">
    <source>
        <dbReference type="Google" id="ProtNLM"/>
    </source>
</evidence>
<proteinExistence type="predicted"/>
<dbReference type="AlphaFoldDB" id="A0A931NC15"/>
<comment type="caution">
    <text evidence="1">The sequence shown here is derived from an EMBL/GenBank/DDBJ whole genome shotgun (WGS) entry which is preliminary data.</text>
</comment>
<dbReference type="Pfam" id="PF16811">
    <property type="entry name" value="TAtT"/>
    <property type="match status" value="1"/>
</dbReference>
<dbReference type="EMBL" id="JAEDAL010000001">
    <property type="protein sequence ID" value="MBH9551507.1"/>
    <property type="molecule type" value="Genomic_DNA"/>
</dbReference>
<accession>A0A931NC15</accession>
<reference evidence="1" key="1">
    <citation type="submission" date="2020-12" db="EMBL/GenBank/DDBJ databases">
        <title>The genome sequence of Inhella sp. 4Y17.</title>
        <authorList>
            <person name="Liu Y."/>
        </authorList>
    </citation>
    <scope>NUCLEOTIDE SEQUENCE</scope>
    <source>
        <strain evidence="1">4Y10</strain>
    </source>
</reference>
<evidence type="ECO:0000313" key="1">
    <source>
        <dbReference type="EMBL" id="MBH9551507.1"/>
    </source>
</evidence>
<dbReference type="InterPro" id="IPR031823">
    <property type="entry name" value="TatT"/>
</dbReference>
<gene>
    <name evidence="1" type="ORF">I7X43_01485</name>
</gene>
<dbReference type="Gene3D" id="1.25.40.920">
    <property type="entry name" value="TRAP transporter T-component"/>
    <property type="match status" value="1"/>
</dbReference>
<protein>
    <recommendedName>
        <fullName evidence="3">Lipoprotein</fullName>
    </recommendedName>
</protein>
<keyword evidence="2" id="KW-1185">Reference proteome</keyword>
<organism evidence="1 2">
    <name type="scientific">Inhella gelatinilytica</name>
    <dbReference type="NCBI Taxonomy" id="2795030"/>
    <lineage>
        <taxon>Bacteria</taxon>
        <taxon>Pseudomonadati</taxon>
        <taxon>Pseudomonadota</taxon>
        <taxon>Betaproteobacteria</taxon>
        <taxon>Burkholderiales</taxon>
        <taxon>Sphaerotilaceae</taxon>
        <taxon>Inhella</taxon>
    </lineage>
</organism>